<feature type="compositionally biased region" description="Basic residues" evidence="12">
    <location>
        <begin position="564"/>
        <end position="574"/>
    </location>
</feature>
<evidence type="ECO:0000256" key="12">
    <source>
        <dbReference type="SAM" id="MobiDB-lite"/>
    </source>
</evidence>
<reference evidence="15 16" key="1">
    <citation type="submission" date="2024-01" db="EMBL/GenBank/DDBJ databases">
        <title>Comparative genomics of Cryptococcus and Kwoniella reveals pathogenesis evolution and contrasting modes of karyotype evolution via chromosome fusion or intercentromeric recombination.</title>
        <authorList>
            <person name="Coelho M.A."/>
            <person name="David-Palma M."/>
            <person name="Shea T."/>
            <person name="Bowers K."/>
            <person name="McGinley-Smith S."/>
            <person name="Mohammad A.W."/>
            <person name="Gnirke A."/>
            <person name="Yurkov A.M."/>
            <person name="Nowrousian M."/>
            <person name="Sun S."/>
            <person name="Cuomo C.A."/>
            <person name="Heitman J."/>
        </authorList>
    </citation>
    <scope>NUCLEOTIDE SEQUENCE [LARGE SCALE GENOMIC DNA]</scope>
    <source>
        <strain evidence="15 16">CBS 6074</strain>
    </source>
</reference>
<evidence type="ECO:0000256" key="1">
    <source>
        <dbReference type="ARBA" id="ARBA00004434"/>
    </source>
</evidence>
<dbReference type="SUPFAM" id="SSF52540">
    <property type="entry name" value="P-loop containing nucleoside triphosphate hydrolases"/>
    <property type="match status" value="1"/>
</dbReference>
<name>A0AAX4JP12_9TREE</name>
<dbReference type="Proteomes" id="UP001355207">
    <property type="component" value="Chromosome 2"/>
</dbReference>
<dbReference type="GO" id="GO:0005743">
    <property type="term" value="C:mitochondrial inner membrane"/>
    <property type="evidence" value="ECO:0007669"/>
    <property type="project" value="UniProtKB-SubCell"/>
</dbReference>
<feature type="region of interest" description="Disordered" evidence="12">
    <location>
        <begin position="344"/>
        <end position="373"/>
    </location>
</feature>
<proteinExistence type="inferred from homology"/>
<evidence type="ECO:0000256" key="2">
    <source>
        <dbReference type="ARBA" id="ARBA00007448"/>
    </source>
</evidence>
<keyword evidence="3" id="KW-0812">Transmembrane</keyword>
<evidence type="ECO:0000259" key="13">
    <source>
        <dbReference type="SMART" id="SM00382"/>
    </source>
</evidence>
<dbReference type="InterPro" id="IPR057495">
    <property type="entry name" value="AAA_lid_BCS1"/>
</dbReference>
<keyword evidence="10" id="KW-0472">Membrane</keyword>
<dbReference type="InterPro" id="IPR027417">
    <property type="entry name" value="P-loop_NTPase"/>
</dbReference>
<keyword evidence="7" id="KW-0067">ATP-binding</keyword>
<evidence type="ECO:0000256" key="11">
    <source>
        <dbReference type="ARBA" id="ARBA00048778"/>
    </source>
</evidence>
<evidence type="ECO:0000256" key="7">
    <source>
        <dbReference type="ARBA" id="ARBA00022840"/>
    </source>
</evidence>
<feature type="compositionally biased region" description="Basic and acidic residues" evidence="12">
    <location>
        <begin position="554"/>
        <end position="563"/>
    </location>
</feature>
<feature type="domain" description="BCS1 N-terminal" evidence="14">
    <location>
        <begin position="34"/>
        <end position="239"/>
    </location>
</feature>
<comment type="subcellular location">
    <subcellularLocation>
        <location evidence="1">Mitochondrion inner membrane</location>
        <topology evidence="1">Single-pass membrane protein</topology>
    </subcellularLocation>
</comment>
<dbReference type="GO" id="GO:0005524">
    <property type="term" value="F:ATP binding"/>
    <property type="evidence" value="ECO:0007669"/>
    <property type="project" value="UniProtKB-KW"/>
</dbReference>
<evidence type="ECO:0000256" key="10">
    <source>
        <dbReference type="ARBA" id="ARBA00023136"/>
    </source>
</evidence>
<dbReference type="Pfam" id="PF08740">
    <property type="entry name" value="BCS1_N"/>
    <property type="match status" value="1"/>
</dbReference>
<keyword evidence="8" id="KW-1133">Transmembrane helix</keyword>
<evidence type="ECO:0000313" key="15">
    <source>
        <dbReference type="EMBL" id="WWC87130.1"/>
    </source>
</evidence>
<evidence type="ECO:0000259" key="14">
    <source>
        <dbReference type="SMART" id="SM01024"/>
    </source>
</evidence>
<dbReference type="GO" id="GO:0016887">
    <property type="term" value="F:ATP hydrolysis activity"/>
    <property type="evidence" value="ECO:0007669"/>
    <property type="project" value="InterPro"/>
</dbReference>
<dbReference type="SMART" id="SM01024">
    <property type="entry name" value="BCS1_N"/>
    <property type="match status" value="1"/>
</dbReference>
<evidence type="ECO:0000256" key="5">
    <source>
        <dbReference type="ARBA" id="ARBA00022792"/>
    </source>
</evidence>
<evidence type="ECO:0008006" key="17">
    <source>
        <dbReference type="Google" id="ProtNLM"/>
    </source>
</evidence>
<dbReference type="EMBL" id="CP144099">
    <property type="protein sequence ID" value="WWC87130.1"/>
    <property type="molecule type" value="Genomic_DNA"/>
</dbReference>
<evidence type="ECO:0000256" key="9">
    <source>
        <dbReference type="ARBA" id="ARBA00023128"/>
    </source>
</evidence>
<dbReference type="SMART" id="SM00382">
    <property type="entry name" value="AAA"/>
    <property type="match status" value="1"/>
</dbReference>
<dbReference type="InterPro" id="IPR003593">
    <property type="entry name" value="AAA+_ATPase"/>
</dbReference>
<evidence type="ECO:0000256" key="6">
    <source>
        <dbReference type="ARBA" id="ARBA00022801"/>
    </source>
</evidence>
<dbReference type="Gene3D" id="3.40.50.300">
    <property type="entry name" value="P-loop containing nucleotide triphosphate hydrolases"/>
    <property type="match status" value="1"/>
</dbReference>
<feature type="region of interest" description="Disordered" evidence="12">
    <location>
        <begin position="554"/>
        <end position="574"/>
    </location>
</feature>
<comment type="catalytic activity">
    <reaction evidence="11">
        <text>ATP + H2O = ADP + phosphate + H(+)</text>
        <dbReference type="Rhea" id="RHEA:13065"/>
        <dbReference type="ChEBI" id="CHEBI:15377"/>
        <dbReference type="ChEBI" id="CHEBI:15378"/>
        <dbReference type="ChEBI" id="CHEBI:30616"/>
        <dbReference type="ChEBI" id="CHEBI:43474"/>
        <dbReference type="ChEBI" id="CHEBI:456216"/>
    </reaction>
    <physiologicalReaction direction="left-to-right" evidence="11">
        <dbReference type="Rhea" id="RHEA:13066"/>
    </physiologicalReaction>
</comment>
<dbReference type="AlphaFoldDB" id="A0AAX4JP12"/>
<keyword evidence="16" id="KW-1185">Reference proteome</keyword>
<dbReference type="Pfam" id="PF00004">
    <property type="entry name" value="AAA"/>
    <property type="match status" value="2"/>
</dbReference>
<keyword evidence="9" id="KW-0496">Mitochondrion</keyword>
<accession>A0AAX4JP12</accession>
<keyword evidence="6" id="KW-0378">Hydrolase</keyword>
<dbReference type="InterPro" id="IPR050747">
    <property type="entry name" value="Mitochondrial_chaperone_BCS1"/>
</dbReference>
<dbReference type="PANTHER" id="PTHR23070">
    <property type="entry name" value="BCS1 AAA-TYPE ATPASE"/>
    <property type="match status" value="1"/>
</dbReference>
<evidence type="ECO:0000256" key="4">
    <source>
        <dbReference type="ARBA" id="ARBA00022741"/>
    </source>
</evidence>
<sequence length="574" mass="64108">MLPEIPAFLGNQGSAGLTNNVKLDDILSLAIRIALIGLLAAAVRQLCTSFESSIYDAFFPTAHISQTDPAFEWIQSYLAQSPQAQKQIKSFRLKTADLRQSRRDDSNRLKEVQNAVKSFLRHPESTLSLARKNATFVDSVIGQISPINEQSIFLNHKGAYLWITRKSKCYAKVEFLTREEHFEICGLSFQPKGIKQFLIDAHGAFFKKSHKELLIFNLGPQTANWIDPIPRPTRPWLSVILPDEVKEPLLQDVKDFLSDEETEWYCARGIPHRRGYLLQGKPGSGKTSLATAIASQLGLDIYIVNPAAGGMDDNKLNKAFRNCPPGNMILLEDIDCVMPPRIRRAQSGSENGNDGDDDENYGDNNATNSGGTGMVKSTVTLSGLLNAIDGVSSQEDCILFATTNHPERLDSALSRPGRFDVQLSFHDATYEQAKLLFKHFFPYLGNNSNLSKDESTLSEKKVNCVLPGKIESDGQLEELAEQFAHGVFNPNLIIKSCDQPDVDLEKAYQAEEDYKTKIEVQISMAALQGYLLMHKKDPNQAAIQASAWSDSLRMNKQEEEKKNRLLKKAARERK</sequence>
<organism evidence="15 16">
    <name type="scientific">Kwoniella dendrophila CBS 6074</name>
    <dbReference type="NCBI Taxonomy" id="1295534"/>
    <lineage>
        <taxon>Eukaryota</taxon>
        <taxon>Fungi</taxon>
        <taxon>Dikarya</taxon>
        <taxon>Basidiomycota</taxon>
        <taxon>Agaricomycotina</taxon>
        <taxon>Tremellomycetes</taxon>
        <taxon>Tremellales</taxon>
        <taxon>Cryptococcaceae</taxon>
        <taxon>Kwoniella</taxon>
    </lineage>
</organism>
<dbReference type="InterPro" id="IPR003959">
    <property type="entry name" value="ATPase_AAA_core"/>
</dbReference>
<dbReference type="InterPro" id="IPR014851">
    <property type="entry name" value="BCS1_N"/>
</dbReference>
<dbReference type="Pfam" id="PF25426">
    <property type="entry name" value="AAA_lid_BCS1"/>
    <property type="match status" value="1"/>
</dbReference>
<comment type="similarity">
    <text evidence="2">Belongs to the AAA ATPase family. BCS1 subfamily.</text>
</comment>
<evidence type="ECO:0000256" key="3">
    <source>
        <dbReference type="ARBA" id="ARBA00022692"/>
    </source>
</evidence>
<protein>
    <recommendedName>
        <fullName evidence="17">AAA+ ATPase domain-containing protein</fullName>
    </recommendedName>
</protein>
<dbReference type="RefSeq" id="XP_066073893.1">
    <property type="nucleotide sequence ID" value="XM_066217796.1"/>
</dbReference>
<keyword evidence="5" id="KW-0999">Mitochondrion inner membrane</keyword>
<gene>
    <name evidence="15" type="ORF">L201_002016</name>
</gene>
<evidence type="ECO:0000313" key="16">
    <source>
        <dbReference type="Proteomes" id="UP001355207"/>
    </source>
</evidence>
<feature type="domain" description="AAA+ ATPase" evidence="13">
    <location>
        <begin position="272"/>
        <end position="429"/>
    </location>
</feature>
<keyword evidence="4" id="KW-0547">Nucleotide-binding</keyword>
<dbReference type="GeneID" id="91092688"/>
<evidence type="ECO:0000256" key="8">
    <source>
        <dbReference type="ARBA" id="ARBA00022989"/>
    </source>
</evidence>